<evidence type="ECO:0000256" key="12">
    <source>
        <dbReference type="ARBA" id="ARBA00022840"/>
    </source>
</evidence>
<dbReference type="GO" id="GO:0046872">
    <property type="term" value="F:metal ion binding"/>
    <property type="evidence" value="ECO:0007669"/>
    <property type="project" value="UniProtKB-KW"/>
</dbReference>
<dbReference type="EC" id="2.7.11.1" evidence="3"/>
<evidence type="ECO:0000256" key="15">
    <source>
        <dbReference type="ARBA" id="ARBA00023136"/>
    </source>
</evidence>
<dbReference type="GO" id="GO:0004674">
    <property type="term" value="F:protein serine/threonine kinase activity"/>
    <property type="evidence" value="ECO:0007669"/>
    <property type="project" value="UniProtKB-KW"/>
</dbReference>
<keyword evidence="12" id="KW-0067">ATP-binding</keyword>
<keyword evidence="17" id="KW-0834">Unfolded protein response</keyword>
<feature type="chain" id="PRO_5021025119" description="non-specific serine/threonine protein kinase" evidence="22">
    <location>
        <begin position="19"/>
        <end position="1148"/>
    </location>
</feature>
<comment type="catalytic activity">
    <reaction evidence="20">
        <text>L-seryl-[protein] + ATP = O-phospho-L-seryl-[protein] + ADP + H(+)</text>
        <dbReference type="Rhea" id="RHEA:17989"/>
        <dbReference type="Rhea" id="RHEA-COMP:9863"/>
        <dbReference type="Rhea" id="RHEA-COMP:11604"/>
        <dbReference type="ChEBI" id="CHEBI:15378"/>
        <dbReference type="ChEBI" id="CHEBI:29999"/>
        <dbReference type="ChEBI" id="CHEBI:30616"/>
        <dbReference type="ChEBI" id="CHEBI:83421"/>
        <dbReference type="ChEBI" id="CHEBI:456216"/>
        <dbReference type="EC" id="2.7.11.1"/>
    </reaction>
    <physiologicalReaction direction="left-to-right" evidence="20">
        <dbReference type="Rhea" id="RHEA:17990"/>
    </physiologicalReaction>
</comment>
<dbReference type="PANTHER" id="PTHR13954:SF6">
    <property type="entry name" value="NON-SPECIFIC SERINE_THREONINE PROTEIN KINASE"/>
    <property type="match status" value="1"/>
</dbReference>
<sequence length="1148" mass="129454">MLFPTPTIICLLIVSVLAKSLRSAYPETTSSSREPSRPNEILSNSISPLELRTLSDWQLTDLLIVSDIDGNLHGLERKTGAAIWSLPIDVPLVQILGNASNENHNTNLLWFVEPFEDGSLYYFSPEYGLNRLPTSIKNLVMESPFSLNGDDKIYTGTRKTSLYTLNKATGEVTKQFGLRSFSDACPVSSEYLELSSDSANASDQIMLGKTTYELSIHSKIDSSVVWNVTYSHWGPNNIDNDLMMQNRQSVDKLYFTPFHDKSLLALSQSLGAPAWMSKLPSLAVSVFDVFSHRSNQINVAIPHPAKLYNALQHMADGSDTTRHNLCLLNKTALGSQWFAMSYTNFPTLIKSAPTSPYQMALLQYEKGKLDRRTIEQMRNLKLVGEEAEFIVSGIHKYGSLSPNNFYQPGAKFEPHDSDCEEDGSLDLIKPSPWALDGRQPLSLMDGIFFPSPEQNVRADLSIVDTSKELQQRPRQEKQVLPVTFQNHGSQFHQILPQKVSMLRRIGEDLIVMCTLICFLMAFVKIAQKFRYLSPERSKVDGEKESKQLNVETMSLVSKIASLAQNRSTETVSIREAELPSTSEFRLATTSTQGSTKFLGSPKILSVSGGDTAAIDLYLKSVGASDGQDQESMSRKKRKRGSRGGKRGGKSKKSTHSDEDMPLSSAPSEIMDDATILDEENEVFTDEDAVSTISLVKTFAKPGTQMKKLQIDNNLIISNKVLGYGSHGTVVYQGTFENRPVAVKRMLFDFYDIANHEVRLLQESDDHPNVIRYFCSQSNLKEKFLYIALELCVCSLEDLIEKQSAQFENFRLGKLSRNELLYQLASGLSYLHSLKIVHRDLKPQNILLGETSKKQKQSESFGTRLLISDFGLCKKLDADQSSFGATMHHAASGTSGWRAPELLRPESYSDLSKVSLQSKDIGHASLAVSGSEQRLTKAIDIFSLGCVFFYILTDGYHPFGDRYLREANIIKGFSDLSILQKRCPGDYVEAMHLISLMISANPKLRPDTKAIMKHPYFWNTSKKLEFLLKVSDRFEIERRDPPSDLLLTLESVSHKVHQGDWLAKFDSDFTENLGKYRKYHKEKVMDLLRALRNKYHHFNDMPPKLQAQMSPLPSGFYAYFNRKFPHLLMEIYSVIEDNLQSEHMFHEFF</sequence>
<evidence type="ECO:0000256" key="11">
    <source>
        <dbReference type="ARBA" id="ARBA00022801"/>
    </source>
</evidence>
<evidence type="ECO:0000259" key="24">
    <source>
        <dbReference type="PROSITE" id="PS51392"/>
    </source>
</evidence>
<evidence type="ECO:0000256" key="9">
    <source>
        <dbReference type="ARBA" id="ARBA00022741"/>
    </source>
</evidence>
<evidence type="ECO:0000256" key="14">
    <source>
        <dbReference type="ARBA" id="ARBA00022989"/>
    </source>
</evidence>
<feature type="signal peptide" evidence="22">
    <location>
        <begin position="1"/>
        <end position="18"/>
    </location>
</feature>
<evidence type="ECO:0000256" key="18">
    <source>
        <dbReference type="ARBA" id="ARBA00023268"/>
    </source>
</evidence>
<evidence type="ECO:0000313" key="26">
    <source>
        <dbReference type="Proteomes" id="UP000292447"/>
    </source>
</evidence>
<dbReference type="GO" id="GO:0016787">
    <property type="term" value="F:hydrolase activity"/>
    <property type="evidence" value="ECO:0007669"/>
    <property type="project" value="UniProtKB-KW"/>
</dbReference>
<feature type="compositionally biased region" description="Basic residues" evidence="21">
    <location>
        <begin position="634"/>
        <end position="653"/>
    </location>
</feature>
<feature type="domain" description="Protein kinase" evidence="23">
    <location>
        <begin position="715"/>
        <end position="1016"/>
    </location>
</feature>
<dbReference type="GO" id="GO:0005524">
    <property type="term" value="F:ATP binding"/>
    <property type="evidence" value="ECO:0007669"/>
    <property type="project" value="UniProtKB-KW"/>
</dbReference>
<dbReference type="Gene3D" id="3.30.200.20">
    <property type="entry name" value="Phosphorylase Kinase, domain 1"/>
    <property type="match status" value="1"/>
</dbReference>
<evidence type="ECO:0000256" key="8">
    <source>
        <dbReference type="ARBA" id="ARBA00022729"/>
    </source>
</evidence>
<evidence type="ECO:0000256" key="17">
    <source>
        <dbReference type="ARBA" id="ARBA00023230"/>
    </source>
</evidence>
<evidence type="ECO:0000256" key="2">
    <source>
        <dbReference type="ARBA" id="ARBA00004479"/>
    </source>
</evidence>
<dbReference type="InterPro" id="IPR008271">
    <property type="entry name" value="Ser/Thr_kinase_AS"/>
</dbReference>
<keyword evidence="18" id="KW-0511">Multifunctional enzyme</keyword>
<dbReference type="Gene3D" id="2.130.10.10">
    <property type="entry name" value="YVTN repeat-like/Quinoprotein amine dehydrogenase"/>
    <property type="match status" value="1"/>
</dbReference>
<dbReference type="GO" id="GO:0031505">
    <property type="term" value="P:fungal-type cell wall organization"/>
    <property type="evidence" value="ECO:0007669"/>
    <property type="project" value="UniProtKB-ARBA"/>
</dbReference>
<protein>
    <recommendedName>
        <fullName evidence="3">non-specific serine/threonine protein kinase</fullName>
        <ecNumber evidence="3">2.7.11.1</ecNumber>
    </recommendedName>
</protein>
<evidence type="ECO:0000256" key="16">
    <source>
        <dbReference type="ARBA" id="ARBA00023180"/>
    </source>
</evidence>
<evidence type="ECO:0000256" key="7">
    <source>
        <dbReference type="ARBA" id="ARBA00022723"/>
    </source>
</evidence>
<dbReference type="PANTHER" id="PTHR13954">
    <property type="entry name" value="IRE1-RELATED"/>
    <property type="match status" value="1"/>
</dbReference>
<evidence type="ECO:0000256" key="5">
    <source>
        <dbReference type="ARBA" id="ARBA00022679"/>
    </source>
</evidence>
<evidence type="ECO:0000256" key="4">
    <source>
        <dbReference type="ARBA" id="ARBA00022527"/>
    </source>
</evidence>
<evidence type="ECO:0000256" key="3">
    <source>
        <dbReference type="ARBA" id="ARBA00012513"/>
    </source>
</evidence>
<evidence type="ECO:0000256" key="21">
    <source>
        <dbReference type="SAM" id="MobiDB-lite"/>
    </source>
</evidence>
<dbReference type="GO" id="GO:0004521">
    <property type="term" value="F:RNA endonuclease activity"/>
    <property type="evidence" value="ECO:0007669"/>
    <property type="project" value="InterPro"/>
</dbReference>
<dbReference type="InterPro" id="IPR011047">
    <property type="entry name" value="Quinoprotein_ADH-like_sf"/>
</dbReference>
<dbReference type="InterPro" id="IPR015943">
    <property type="entry name" value="WD40/YVTN_repeat-like_dom_sf"/>
</dbReference>
<keyword evidence="15" id="KW-0472">Membrane</keyword>
<dbReference type="InterPro" id="IPR045133">
    <property type="entry name" value="IRE1/2-like"/>
</dbReference>
<keyword evidence="9" id="KW-0547">Nucleotide-binding</keyword>
<dbReference type="CDD" id="cd10422">
    <property type="entry name" value="RNase_Ire1"/>
    <property type="match status" value="1"/>
</dbReference>
<proteinExistence type="predicted"/>
<keyword evidence="5" id="KW-0808">Transferase</keyword>
<dbReference type="Proteomes" id="UP000292447">
    <property type="component" value="Chromosome II"/>
</dbReference>
<dbReference type="InterPro" id="IPR038357">
    <property type="entry name" value="KEN_sf"/>
</dbReference>
<comment type="subcellular location">
    <subcellularLocation>
        <location evidence="2">Membrane</location>
        <topology evidence="2">Single-pass type I membrane protein</topology>
    </subcellularLocation>
</comment>
<dbReference type="CDD" id="cd09769">
    <property type="entry name" value="Luminal_IRE1"/>
    <property type="match status" value="1"/>
</dbReference>
<dbReference type="AlphaFoldDB" id="A0A4P6XM84"/>
<evidence type="ECO:0000256" key="19">
    <source>
        <dbReference type="ARBA" id="ARBA00048659"/>
    </source>
</evidence>
<dbReference type="GO" id="GO:0036498">
    <property type="term" value="P:IRE1-mediated unfolded protein response"/>
    <property type="evidence" value="ECO:0007669"/>
    <property type="project" value="TreeGrafter"/>
</dbReference>
<dbReference type="PROSITE" id="PS51392">
    <property type="entry name" value="KEN"/>
    <property type="match status" value="1"/>
</dbReference>
<keyword evidence="4" id="KW-0723">Serine/threonine-protein kinase</keyword>
<keyword evidence="6" id="KW-0812">Transmembrane</keyword>
<dbReference type="InterPro" id="IPR000719">
    <property type="entry name" value="Prot_kinase_dom"/>
</dbReference>
<dbReference type="GO" id="GO:0006397">
    <property type="term" value="P:mRNA processing"/>
    <property type="evidence" value="ECO:0007669"/>
    <property type="project" value="InterPro"/>
</dbReference>
<accession>A0A4P6XM84</accession>
<keyword evidence="8 22" id="KW-0732">Signal</keyword>
<reference evidence="26" key="1">
    <citation type="submission" date="2019-03" db="EMBL/GenBank/DDBJ databases">
        <title>Snf2 controls pulcherriminic acid biosynthesis and connects pigmentation and antifungal activity of the yeast Metschnikowia pulcherrima.</title>
        <authorList>
            <person name="Gore-Lloyd D."/>
            <person name="Sumann I."/>
            <person name="Brachmann A.O."/>
            <person name="Schneeberger K."/>
            <person name="Ortiz-Merino R.A."/>
            <person name="Moreno-Beltran M."/>
            <person name="Schlaefli M."/>
            <person name="Kirner P."/>
            <person name="Santos Kron A."/>
            <person name="Wolfe K.H."/>
            <person name="Piel J."/>
            <person name="Ahrens C.H."/>
            <person name="Henk D."/>
            <person name="Freimoser F.M."/>
        </authorList>
    </citation>
    <scope>NUCLEOTIDE SEQUENCE [LARGE SCALE GENOMIC DNA]</scope>
    <source>
        <strain evidence="26">APC 1.2</strain>
    </source>
</reference>
<evidence type="ECO:0000256" key="22">
    <source>
        <dbReference type="SAM" id="SignalP"/>
    </source>
</evidence>
<dbReference type="FunFam" id="1.20.1440.180:FF:000002">
    <property type="entry name" value="Serine/threonine-protein kinase/endoribonuclease IRE1"/>
    <property type="match status" value="1"/>
</dbReference>
<dbReference type="InterPro" id="IPR010513">
    <property type="entry name" value="KEN_dom"/>
</dbReference>
<keyword evidence="16" id="KW-0325">Glycoprotein</keyword>
<feature type="domain" description="KEN" evidence="24">
    <location>
        <begin position="1019"/>
        <end position="1148"/>
    </location>
</feature>
<evidence type="ECO:0000256" key="20">
    <source>
        <dbReference type="ARBA" id="ARBA00048977"/>
    </source>
</evidence>
<dbReference type="FunFam" id="1.10.510.10:FF:000572">
    <property type="entry name" value="Serine/threonine-protein kinase/endoribonuclease IRE1"/>
    <property type="match status" value="1"/>
</dbReference>
<dbReference type="PROSITE" id="PS50011">
    <property type="entry name" value="PROTEIN_KINASE_DOM"/>
    <property type="match status" value="1"/>
</dbReference>
<organism evidence="25 26">
    <name type="scientific">Metschnikowia aff. pulcherrima</name>
    <dbReference type="NCBI Taxonomy" id="2163413"/>
    <lineage>
        <taxon>Eukaryota</taxon>
        <taxon>Fungi</taxon>
        <taxon>Dikarya</taxon>
        <taxon>Ascomycota</taxon>
        <taxon>Saccharomycotina</taxon>
        <taxon>Pichiomycetes</taxon>
        <taxon>Metschnikowiaceae</taxon>
        <taxon>Metschnikowia</taxon>
    </lineage>
</organism>
<keyword evidence="14" id="KW-1133">Transmembrane helix</keyword>
<dbReference type="EMBL" id="CP034457">
    <property type="protein sequence ID" value="QBM86891.1"/>
    <property type="molecule type" value="Genomic_DNA"/>
</dbReference>
<keyword evidence="11" id="KW-0378">Hydrolase</keyword>
<dbReference type="PROSITE" id="PS00108">
    <property type="entry name" value="PROTEIN_KINASE_ST"/>
    <property type="match status" value="1"/>
</dbReference>
<dbReference type="FunFam" id="3.30.200.20:FF:000443">
    <property type="entry name" value="Serine/threonine-protein kinase/endoribonuclease IRE1"/>
    <property type="match status" value="1"/>
</dbReference>
<evidence type="ECO:0000259" key="23">
    <source>
        <dbReference type="PROSITE" id="PS50011"/>
    </source>
</evidence>
<dbReference type="SUPFAM" id="SSF56112">
    <property type="entry name" value="Protein kinase-like (PK-like)"/>
    <property type="match status" value="1"/>
</dbReference>
<dbReference type="SUPFAM" id="SSF50998">
    <property type="entry name" value="Quinoprotein alcohol dehydrogenase-like"/>
    <property type="match status" value="1"/>
</dbReference>
<dbReference type="InterPro" id="IPR018391">
    <property type="entry name" value="PQQ_b-propeller_rpt"/>
</dbReference>
<name>A0A4P6XM84_9ASCO</name>
<dbReference type="SMART" id="SM00220">
    <property type="entry name" value="S_TKc"/>
    <property type="match status" value="1"/>
</dbReference>
<dbReference type="InterPro" id="IPR011009">
    <property type="entry name" value="Kinase-like_dom_sf"/>
</dbReference>
<dbReference type="Gene3D" id="1.10.510.10">
    <property type="entry name" value="Transferase(Phosphotransferase) domain 1"/>
    <property type="match status" value="1"/>
</dbReference>
<dbReference type="Pfam" id="PF00069">
    <property type="entry name" value="Pkinase"/>
    <property type="match status" value="1"/>
</dbReference>
<dbReference type="STRING" id="2163413.A0A4P6XM84"/>
<evidence type="ECO:0000313" key="25">
    <source>
        <dbReference type="EMBL" id="QBM86891.1"/>
    </source>
</evidence>
<evidence type="ECO:0000256" key="10">
    <source>
        <dbReference type="ARBA" id="ARBA00022777"/>
    </source>
</evidence>
<evidence type="ECO:0000256" key="1">
    <source>
        <dbReference type="ARBA" id="ARBA00001946"/>
    </source>
</evidence>
<feature type="region of interest" description="Disordered" evidence="21">
    <location>
        <begin position="625"/>
        <end position="670"/>
    </location>
</feature>
<comment type="cofactor">
    <cofactor evidence="1">
        <name>Mg(2+)</name>
        <dbReference type="ChEBI" id="CHEBI:18420"/>
    </cofactor>
</comment>
<evidence type="ECO:0000256" key="6">
    <source>
        <dbReference type="ARBA" id="ARBA00022692"/>
    </source>
</evidence>
<keyword evidence="26" id="KW-1185">Reference proteome</keyword>
<evidence type="ECO:0000256" key="13">
    <source>
        <dbReference type="ARBA" id="ARBA00022842"/>
    </source>
</evidence>
<dbReference type="Pfam" id="PF06479">
    <property type="entry name" value="Ribonuc_2-5A"/>
    <property type="match status" value="1"/>
</dbReference>
<gene>
    <name evidence="25" type="primary">MPUL0B00820</name>
    <name evidence="25" type="ORF">METSCH_B00820</name>
</gene>
<comment type="catalytic activity">
    <reaction evidence="19">
        <text>L-threonyl-[protein] + ATP = O-phospho-L-threonyl-[protein] + ADP + H(+)</text>
        <dbReference type="Rhea" id="RHEA:46608"/>
        <dbReference type="Rhea" id="RHEA-COMP:11060"/>
        <dbReference type="Rhea" id="RHEA-COMP:11605"/>
        <dbReference type="ChEBI" id="CHEBI:15378"/>
        <dbReference type="ChEBI" id="CHEBI:30013"/>
        <dbReference type="ChEBI" id="CHEBI:30616"/>
        <dbReference type="ChEBI" id="CHEBI:61977"/>
        <dbReference type="ChEBI" id="CHEBI:456216"/>
        <dbReference type="EC" id="2.7.11.1"/>
    </reaction>
    <physiologicalReaction direction="left-to-right" evidence="19">
        <dbReference type="Rhea" id="RHEA:46609"/>
    </physiologicalReaction>
</comment>
<keyword evidence="10 25" id="KW-0418">Kinase</keyword>
<dbReference type="SMART" id="SM00564">
    <property type="entry name" value="PQQ"/>
    <property type="match status" value="3"/>
</dbReference>
<dbReference type="SMART" id="SM00580">
    <property type="entry name" value="PUG"/>
    <property type="match status" value="1"/>
</dbReference>
<dbReference type="GO" id="GO:1990604">
    <property type="term" value="C:IRE1-TRAF2-ASK1 complex"/>
    <property type="evidence" value="ECO:0007669"/>
    <property type="project" value="TreeGrafter"/>
</dbReference>
<keyword evidence="13" id="KW-0460">Magnesium</keyword>
<dbReference type="GO" id="GO:0051082">
    <property type="term" value="F:unfolded protein binding"/>
    <property type="evidence" value="ECO:0007669"/>
    <property type="project" value="TreeGrafter"/>
</dbReference>
<dbReference type="Gene3D" id="1.20.1440.180">
    <property type="entry name" value="KEN domain"/>
    <property type="match status" value="1"/>
</dbReference>
<keyword evidence="7" id="KW-0479">Metal-binding</keyword>
<dbReference type="GO" id="GO:0070059">
    <property type="term" value="P:intrinsic apoptotic signaling pathway in response to endoplasmic reticulum stress"/>
    <property type="evidence" value="ECO:0007669"/>
    <property type="project" value="TreeGrafter"/>
</dbReference>